<sequence>MPDIISGSPNDTNPAARPTLTEAAEQLLATPSLRMRLLDAARSLAQAVAGFKALGRKREAAERAARLQDGIRAENSHLLHDADTDAMTRPFPYMRKGTTARAASGRAA</sequence>
<evidence type="ECO:0000313" key="2">
    <source>
        <dbReference type="EMBL" id="OLZ72524.1"/>
    </source>
</evidence>
<dbReference type="RefSeq" id="WP_076043197.1">
    <property type="nucleotide sequence ID" value="NZ_MQUR01000005.1"/>
</dbReference>
<name>A0ABX3GD21_9ACTN</name>
<feature type="compositionally biased region" description="Low complexity" evidence="1">
    <location>
        <begin position="97"/>
        <end position="108"/>
    </location>
</feature>
<accession>A0ABX3GD21</accession>
<dbReference type="EMBL" id="MQUR01000005">
    <property type="protein sequence ID" value="OLZ72524.1"/>
    <property type="molecule type" value="Genomic_DNA"/>
</dbReference>
<comment type="caution">
    <text evidence="2">The sequence shown here is derived from an EMBL/GenBank/DDBJ whole genome shotgun (WGS) entry which is preliminary data.</text>
</comment>
<gene>
    <name evidence="2" type="ORF">AVW11_03790</name>
</gene>
<organism evidence="2 3">
    <name type="scientific">Streptomyces amritsarensis</name>
    <dbReference type="NCBI Taxonomy" id="681158"/>
    <lineage>
        <taxon>Bacteria</taxon>
        <taxon>Bacillati</taxon>
        <taxon>Actinomycetota</taxon>
        <taxon>Actinomycetes</taxon>
        <taxon>Kitasatosporales</taxon>
        <taxon>Streptomycetaceae</taxon>
        <taxon>Streptomyces</taxon>
    </lineage>
</organism>
<proteinExistence type="predicted"/>
<keyword evidence="3" id="KW-1185">Reference proteome</keyword>
<evidence type="ECO:0000256" key="1">
    <source>
        <dbReference type="SAM" id="MobiDB-lite"/>
    </source>
</evidence>
<reference evidence="2 3" key="1">
    <citation type="submission" date="2016-01" db="EMBL/GenBank/DDBJ databases">
        <title>Streptomyces amritsarensis strain MTCC 11845 genome sequencing and assembly.</title>
        <authorList>
            <person name="Sharma D."/>
            <person name="Nair G.R."/>
            <person name="Kaur G."/>
            <person name="Manhas R.K."/>
            <person name="Mayilraj S."/>
        </authorList>
    </citation>
    <scope>NUCLEOTIDE SEQUENCE [LARGE SCALE GENOMIC DNA]</scope>
    <source>
        <strain evidence="2 3">MTCC 11845</strain>
    </source>
</reference>
<dbReference type="Proteomes" id="UP000187151">
    <property type="component" value="Unassembled WGS sequence"/>
</dbReference>
<protein>
    <submittedName>
        <fullName evidence="2">Uncharacterized protein</fullName>
    </submittedName>
</protein>
<feature type="region of interest" description="Disordered" evidence="1">
    <location>
        <begin position="78"/>
        <end position="108"/>
    </location>
</feature>
<evidence type="ECO:0000313" key="3">
    <source>
        <dbReference type="Proteomes" id="UP000187151"/>
    </source>
</evidence>